<dbReference type="InterPro" id="IPR044668">
    <property type="entry name" value="PuuD-like"/>
</dbReference>
<dbReference type="GO" id="GO:0033969">
    <property type="term" value="F:gamma-glutamyl-gamma-aminobutyrate hydrolase activity"/>
    <property type="evidence" value="ECO:0007669"/>
    <property type="project" value="TreeGrafter"/>
</dbReference>
<protein>
    <submittedName>
        <fullName evidence="1">Gamma-glutamyl-gamma-aminobutyrate hydrolase family protein</fullName>
    </submittedName>
</protein>
<dbReference type="Proteomes" id="UP000509303">
    <property type="component" value="Chromosome"/>
</dbReference>
<evidence type="ECO:0000313" key="1">
    <source>
        <dbReference type="EMBL" id="QKW55013.1"/>
    </source>
</evidence>
<evidence type="ECO:0000313" key="2">
    <source>
        <dbReference type="Proteomes" id="UP000509303"/>
    </source>
</evidence>
<reference evidence="1 2" key="1">
    <citation type="submission" date="2020-06" db="EMBL/GenBank/DDBJ databases">
        <title>Genome mining for natural products.</title>
        <authorList>
            <person name="Zhang B."/>
            <person name="Shi J."/>
            <person name="Ge H."/>
        </authorList>
    </citation>
    <scope>NUCLEOTIDE SEQUENCE [LARGE SCALE GENOMIC DNA]</scope>
    <source>
        <strain evidence="1 2">NA00687</strain>
    </source>
</reference>
<dbReference type="GO" id="GO:0006598">
    <property type="term" value="P:polyamine catabolic process"/>
    <property type="evidence" value="ECO:0007669"/>
    <property type="project" value="TreeGrafter"/>
</dbReference>
<dbReference type="Gene3D" id="3.40.50.880">
    <property type="match status" value="1"/>
</dbReference>
<accession>A0A7H8NKR7</accession>
<dbReference type="PANTHER" id="PTHR43235">
    <property type="entry name" value="GLUTAMINE AMIDOTRANSFERASE PB2B2.05-RELATED"/>
    <property type="match status" value="1"/>
</dbReference>
<keyword evidence="1" id="KW-0378">Hydrolase</keyword>
<dbReference type="AlphaFoldDB" id="A0A7H8NKR7"/>
<keyword evidence="2" id="KW-1185">Reference proteome</keyword>
<dbReference type="GO" id="GO:0005829">
    <property type="term" value="C:cytosol"/>
    <property type="evidence" value="ECO:0007669"/>
    <property type="project" value="TreeGrafter"/>
</dbReference>
<dbReference type="InterPro" id="IPR029062">
    <property type="entry name" value="Class_I_gatase-like"/>
</dbReference>
<sequence>MGVTTRFRSALVSHSIHRGYIDQVARSGGLPLGIPTVEPEFCDDYLHTVDGLLLTGGEDIDPRFSPGTPRQRDYTYHPRRDAFEFRLARRALDRGLPVLGICRGSQVLWSVTANPLIPHLPDVNGGQVLHRHSPTEPAQHSVRLVSGSKVARAYDETVVKVASLHHQGLGPQTPGDLRWRVVGHAEDGMVEAFEREDTAAPWAVGVLWHPELPVGEDRADPLIAAFVSAIGTS</sequence>
<gene>
    <name evidence="1" type="ORF">HUT08_35895</name>
</gene>
<dbReference type="Pfam" id="PF07722">
    <property type="entry name" value="Peptidase_C26"/>
    <property type="match status" value="1"/>
</dbReference>
<dbReference type="SUPFAM" id="SSF52317">
    <property type="entry name" value="Class I glutamine amidotransferase-like"/>
    <property type="match status" value="1"/>
</dbReference>
<organism evidence="1 2">
    <name type="scientific">Streptomyces buecherae</name>
    <dbReference type="NCBI Taxonomy" id="2763006"/>
    <lineage>
        <taxon>Bacteria</taxon>
        <taxon>Bacillati</taxon>
        <taxon>Actinomycetota</taxon>
        <taxon>Actinomycetes</taxon>
        <taxon>Kitasatosporales</taxon>
        <taxon>Streptomycetaceae</taxon>
        <taxon>Streptomyces</taxon>
    </lineage>
</organism>
<name>A0A7H8NKR7_9ACTN</name>
<dbReference type="InterPro" id="IPR011697">
    <property type="entry name" value="Peptidase_C26"/>
</dbReference>
<dbReference type="PROSITE" id="PS51273">
    <property type="entry name" value="GATASE_TYPE_1"/>
    <property type="match status" value="1"/>
</dbReference>
<proteinExistence type="predicted"/>
<dbReference type="PANTHER" id="PTHR43235:SF1">
    <property type="entry name" value="GLUTAMINE AMIDOTRANSFERASE PB2B2.05-RELATED"/>
    <property type="match status" value="1"/>
</dbReference>
<dbReference type="EMBL" id="CP054929">
    <property type="protein sequence ID" value="QKW55013.1"/>
    <property type="molecule type" value="Genomic_DNA"/>
</dbReference>